<reference evidence="2" key="1">
    <citation type="submission" date="2023-03" db="EMBL/GenBank/DDBJ databases">
        <title>Massive genome expansion in bonnet fungi (Mycena s.s.) driven by repeated elements and novel gene families across ecological guilds.</title>
        <authorList>
            <consortium name="Lawrence Berkeley National Laboratory"/>
            <person name="Harder C.B."/>
            <person name="Miyauchi S."/>
            <person name="Viragh M."/>
            <person name="Kuo A."/>
            <person name="Thoen E."/>
            <person name="Andreopoulos B."/>
            <person name="Lu D."/>
            <person name="Skrede I."/>
            <person name="Drula E."/>
            <person name="Henrissat B."/>
            <person name="Morin E."/>
            <person name="Kohler A."/>
            <person name="Barry K."/>
            <person name="LaButti K."/>
            <person name="Morin E."/>
            <person name="Salamov A."/>
            <person name="Lipzen A."/>
            <person name="Mereny Z."/>
            <person name="Hegedus B."/>
            <person name="Baldrian P."/>
            <person name="Stursova M."/>
            <person name="Weitz H."/>
            <person name="Taylor A."/>
            <person name="Grigoriev I.V."/>
            <person name="Nagy L.G."/>
            <person name="Martin F."/>
            <person name="Kauserud H."/>
        </authorList>
    </citation>
    <scope>NUCLEOTIDE SEQUENCE</scope>
    <source>
        <strain evidence="2">CBHHK002</strain>
    </source>
</reference>
<dbReference type="AlphaFoldDB" id="A0AAD6Z5Z7"/>
<organism evidence="2 3">
    <name type="scientific">Mycena albidolilacea</name>
    <dbReference type="NCBI Taxonomy" id="1033008"/>
    <lineage>
        <taxon>Eukaryota</taxon>
        <taxon>Fungi</taxon>
        <taxon>Dikarya</taxon>
        <taxon>Basidiomycota</taxon>
        <taxon>Agaricomycotina</taxon>
        <taxon>Agaricomycetes</taxon>
        <taxon>Agaricomycetidae</taxon>
        <taxon>Agaricales</taxon>
        <taxon>Marasmiineae</taxon>
        <taxon>Mycenaceae</taxon>
        <taxon>Mycena</taxon>
    </lineage>
</organism>
<feature type="compositionally biased region" description="Basic and acidic residues" evidence="1">
    <location>
        <begin position="407"/>
        <end position="418"/>
    </location>
</feature>
<name>A0AAD6Z5Z7_9AGAR</name>
<protein>
    <submittedName>
        <fullName evidence="2">Uncharacterized protein</fullName>
    </submittedName>
</protein>
<proteinExistence type="predicted"/>
<comment type="caution">
    <text evidence="2">The sequence shown here is derived from an EMBL/GenBank/DDBJ whole genome shotgun (WGS) entry which is preliminary data.</text>
</comment>
<gene>
    <name evidence="2" type="ORF">DFH08DRAFT_944457</name>
</gene>
<feature type="compositionally biased region" description="Low complexity" evidence="1">
    <location>
        <begin position="327"/>
        <end position="376"/>
    </location>
</feature>
<dbReference type="Proteomes" id="UP001218218">
    <property type="component" value="Unassembled WGS sequence"/>
</dbReference>
<evidence type="ECO:0000313" key="3">
    <source>
        <dbReference type="Proteomes" id="UP001218218"/>
    </source>
</evidence>
<accession>A0AAD6Z5Z7</accession>
<evidence type="ECO:0000256" key="1">
    <source>
        <dbReference type="SAM" id="MobiDB-lite"/>
    </source>
</evidence>
<evidence type="ECO:0000313" key="2">
    <source>
        <dbReference type="EMBL" id="KAJ7308614.1"/>
    </source>
</evidence>
<keyword evidence="3" id="KW-1185">Reference proteome</keyword>
<dbReference type="EMBL" id="JARIHO010000085">
    <property type="protein sequence ID" value="KAJ7308614.1"/>
    <property type="molecule type" value="Genomic_DNA"/>
</dbReference>
<sequence>MAYNPDNPNASSPAVLYVVAAVGPPSDDLLEAYYSCDYGFTHILQIFTGQRDPDATGKIGQFNVYCAPPRGQVGKCHTVYGQIVTLSLARTLRAGLDQLPHLLPKGDANRDAALDIAINLGQIARDNWQNAHHGESVHAPVKAAKGKSKAKAPAARNGKNVIKAIDAAAGKGKQMSQVKANPTAAAEPEEPVHIPYDEYCAITYATAGLQPRLIKLIGFIQPNTPPTIDYAWLRFLGRFEVSKFPFAVTMGMVGPDPVVFERWCIFSRTWKLENLEPINMTELGECMIYRAGFLLEEECVGLAKRKTLAQDSATFQFDAADDDGDVEVVSSSPIASSSQSPSGPGSSSSRASVNTRRTASSQGGSSGAAPSASGSSGKRRRSHTDDREVGSSTRPFRPTFLEEEEARWEHYNEEDFEG</sequence>
<feature type="region of interest" description="Disordered" evidence="1">
    <location>
        <begin position="326"/>
        <end position="418"/>
    </location>
</feature>